<dbReference type="Proteomes" id="UP000236161">
    <property type="component" value="Unassembled WGS sequence"/>
</dbReference>
<evidence type="ECO:0000313" key="1">
    <source>
        <dbReference type="EMBL" id="PKA52445.1"/>
    </source>
</evidence>
<dbReference type="AlphaFoldDB" id="A0A2I0AAB2"/>
<organism evidence="1 2">
    <name type="scientific">Apostasia shenzhenica</name>
    <dbReference type="NCBI Taxonomy" id="1088818"/>
    <lineage>
        <taxon>Eukaryota</taxon>
        <taxon>Viridiplantae</taxon>
        <taxon>Streptophyta</taxon>
        <taxon>Embryophyta</taxon>
        <taxon>Tracheophyta</taxon>
        <taxon>Spermatophyta</taxon>
        <taxon>Magnoliopsida</taxon>
        <taxon>Liliopsida</taxon>
        <taxon>Asparagales</taxon>
        <taxon>Orchidaceae</taxon>
        <taxon>Apostasioideae</taxon>
        <taxon>Apostasia</taxon>
    </lineage>
</organism>
<dbReference type="Gene3D" id="3.20.180.10">
    <property type="entry name" value="PNP-oxidase-like"/>
    <property type="match status" value="1"/>
</dbReference>
<protein>
    <recommendedName>
        <fullName evidence="3">Pentatricopeptide repeat-containing protein</fullName>
    </recommendedName>
</protein>
<dbReference type="InterPro" id="IPR037119">
    <property type="entry name" value="Haem_oxidase_HugZ-like_sf"/>
</dbReference>
<sequence length="472" mass="53115">MMTTDFALAMASHASRFRLSSNGAASSSWSRGSDKLSCVIRNGLRLNVGCCSRLRASKSWRRETCACAKSGHSESIPDPRNSSMMQKYHPSEEISESFPVGNVEEVRLSDAEIARTLIEVNNKASLMFTEEIGAVRHNAICPDVSYLTDEHGDIYFEVTDDDVVKQFISDDADDRLVHVIIGLDNIEILTEIEAFGPSEFDFGLEVASSEDDEIDDDSEEDEEIIFEEEEEDDDYATSKILNDWSHPETMHATHPFYFAHKIAEVVSNINMDLMDQPSANVVIQGLLRSAFMEEHKFNKMNLPVSDTGACKGKHLEESNEHNMEEELDKFQSMHNETTFYKLEILNIQLVSAYGSQSTVKVQDFHRARPDIIAHSAANILSRLKAGGEKTTQALKAFCWKCKGIQVEEASIIGLDSLGFDLRVCSGTQIQTLRISFKTRATSEFSAEKQVHELLFPRLQQRKQRQAAQSKEY</sequence>
<accession>A0A2I0AAB2</accession>
<dbReference type="PANTHER" id="PTHR13343:SF28">
    <property type="entry name" value="PENTATRICOPEPTIDE REPEAT (PPR) SUPERFAMILY PROTEIN"/>
    <property type="match status" value="1"/>
</dbReference>
<dbReference type="PANTHER" id="PTHR13343">
    <property type="entry name" value="CREG1 PROTEIN"/>
    <property type="match status" value="1"/>
</dbReference>
<dbReference type="SUPFAM" id="SSF50475">
    <property type="entry name" value="FMN-binding split barrel"/>
    <property type="match status" value="1"/>
</dbReference>
<gene>
    <name evidence="1" type="ORF">AXF42_Ash020406</name>
</gene>
<name>A0A2I0AAB2_9ASPA</name>
<evidence type="ECO:0008006" key="3">
    <source>
        <dbReference type="Google" id="ProtNLM"/>
    </source>
</evidence>
<reference evidence="1 2" key="1">
    <citation type="journal article" date="2017" name="Nature">
        <title>The Apostasia genome and the evolution of orchids.</title>
        <authorList>
            <person name="Zhang G.Q."/>
            <person name="Liu K.W."/>
            <person name="Li Z."/>
            <person name="Lohaus R."/>
            <person name="Hsiao Y.Y."/>
            <person name="Niu S.C."/>
            <person name="Wang J.Y."/>
            <person name="Lin Y.C."/>
            <person name="Xu Q."/>
            <person name="Chen L.J."/>
            <person name="Yoshida K."/>
            <person name="Fujiwara S."/>
            <person name="Wang Z.W."/>
            <person name="Zhang Y.Q."/>
            <person name="Mitsuda N."/>
            <person name="Wang M."/>
            <person name="Liu G.H."/>
            <person name="Pecoraro L."/>
            <person name="Huang H.X."/>
            <person name="Xiao X.J."/>
            <person name="Lin M."/>
            <person name="Wu X.Y."/>
            <person name="Wu W.L."/>
            <person name="Chen Y.Y."/>
            <person name="Chang S.B."/>
            <person name="Sakamoto S."/>
            <person name="Ohme-Takagi M."/>
            <person name="Yagi M."/>
            <person name="Zeng S.J."/>
            <person name="Shen C.Y."/>
            <person name="Yeh C.M."/>
            <person name="Luo Y.B."/>
            <person name="Tsai W.C."/>
            <person name="Van de Peer Y."/>
            <person name="Liu Z.J."/>
        </authorList>
    </citation>
    <scope>NUCLEOTIDE SEQUENCE [LARGE SCALE GENOMIC DNA]</scope>
    <source>
        <strain evidence="2">cv. Shenzhen</strain>
        <tissue evidence="1">Stem</tissue>
    </source>
</reference>
<keyword evidence="2" id="KW-1185">Reference proteome</keyword>
<evidence type="ECO:0000313" key="2">
    <source>
        <dbReference type="Proteomes" id="UP000236161"/>
    </source>
</evidence>
<dbReference type="EMBL" id="KZ452004">
    <property type="protein sequence ID" value="PKA52445.1"/>
    <property type="molecule type" value="Genomic_DNA"/>
</dbReference>
<dbReference type="OrthoDB" id="1873930at2759"/>
<proteinExistence type="predicted"/>
<dbReference type="STRING" id="1088818.A0A2I0AAB2"/>